<evidence type="ECO:0000313" key="3">
    <source>
        <dbReference type="EMBL" id="CAF3508512.1"/>
    </source>
</evidence>
<accession>A0A818HH37</accession>
<sequence length="533" mass="57889">ELAATNDVIKALTKVIANKNNVAVVRSTACEALGRMGEKAGTNEVIEELTKAIRADTDAKVKGKACEALGRIGEKAGKKEPIIEALIRVMNCNDDDLGYDLDDDEENYADVRNNALEALLRIGELAATNDVIKALTKVIANKNNVAVVRSTACEALGRMGEKAATNEVIEALTKAIEDEIVDVRSNALNALAEIGEKAATNEVIEALIKVIVDKDADAVVRSCACVTLERMGEKAKTRDGIEALSKTIGSRDNQVSSLACYTLGQMGEKAATEEVIEALTKAIRERDFLVKICACGALGEMGEKARTKEVIEALWKAIGNWKDDESEKAVTERVIKVLRENVEDDADYVDCVDDGDDSDDSDDIIYTGALRRSASEALSLLLYNASVMECLHMSITLDSEYSDNCGSAFEWLLVQPSFRKLHERVVRNVTWRLMGVSDLALDMVPVKELAPCIVDQSGSDWSILVAYVCIINCVAVMESGDGIEFVSGKGHETAEATNGRLRVKFVKELVEWKKKQGLLPQEDFAGSSVCVVL</sequence>
<comment type="caution">
    <text evidence="3">The sequence shown here is derived from an EMBL/GenBank/DDBJ whole genome shotgun (WGS) entry which is preliminary data.</text>
</comment>
<comment type="function">
    <text evidence="1">Catalyzes the hydroxylation of the N(6)-(4-aminobutyl)-L-lysine intermediate produced by deoxyhypusine synthase/DHPS on a critical lysine of the eukaryotic translation initiation factor 5A/eIF-5A. This is the second step of the post-translational modification of that lysine into an unusual amino acid residue named hypusine. Hypusination is unique to mature eIF-5A factor and is essential for its function.</text>
</comment>
<evidence type="ECO:0000256" key="2">
    <source>
        <dbReference type="PROSITE-ProRule" id="PRU00103"/>
    </source>
</evidence>
<evidence type="ECO:0000256" key="1">
    <source>
        <dbReference type="ARBA" id="ARBA00045876"/>
    </source>
</evidence>
<dbReference type="PROSITE" id="PS50077">
    <property type="entry name" value="HEAT_REPEAT"/>
    <property type="match status" value="1"/>
</dbReference>
<dbReference type="InterPro" id="IPR004155">
    <property type="entry name" value="PBS_lyase_HEAT"/>
</dbReference>
<dbReference type="GO" id="GO:0016491">
    <property type="term" value="F:oxidoreductase activity"/>
    <property type="evidence" value="ECO:0007669"/>
    <property type="project" value="TreeGrafter"/>
</dbReference>
<feature type="non-terminal residue" evidence="3">
    <location>
        <position position="1"/>
    </location>
</feature>
<proteinExistence type="predicted"/>
<evidence type="ECO:0000313" key="4">
    <source>
        <dbReference type="Proteomes" id="UP000663872"/>
    </source>
</evidence>
<gene>
    <name evidence="3" type="ORF">GRG538_LOCUS18046</name>
</gene>
<dbReference type="PANTHER" id="PTHR12697">
    <property type="entry name" value="PBS LYASE HEAT-LIKE PROTEIN"/>
    <property type="match status" value="1"/>
</dbReference>
<dbReference type="InterPro" id="IPR016024">
    <property type="entry name" value="ARM-type_fold"/>
</dbReference>
<dbReference type="SMART" id="SM00567">
    <property type="entry name" value="EZ_HEAT"/>
    <property type="match status" value="6"/>
</dbReference>
<dbReference type="AlphaFoldDB" id="A0A818HH37"/>
<organism evidence="3 4">
    <name type="scientific">Rotaria socialis</name>
    <dbReference type="NCBI Taxonomy" id="392032"/>
    <lineage>
        <taxon>Eukaryota</taxon>
        <taxon>Metazoa</taxon>
        <taxon>Spiralia</taxon>
        <taxon>Gnathifera</taxon>
        <taxon>Rotifera</taxon>
        <taxon>Eurotatoria</taxon>
        <taxon>Bdelloidea</taxon>
        <taxon>Philodinida</taxon>
        <taxon>Philodinidae</taxon>
        <taxon>Rotaria</taxon>
    </lineage>
</organism>
<dbReference type="InterPro" id="IPR021133">
    <property type="entry name" value="HEAT_type_2"/>
</dbReference>
<dbReference type="EMBL" id="CAJNYT010002959">
    <property type="protein sequence ID" value="CAF3508512.1"/>
    <property type="molecule type" value="Genomic_DNA"/>
</dbReference>
<dbReference type="Gene3D" id="1.25.10.10">
    <property type="entry name" value="Leucine-rich Repeat Variant"/>
    <property type="match status" value="2"/>
</dbReference>
<reference evidence="3" key="1">
    <citation type="submission" date="2021-02" db="EMBL/GenBank/DDBJ databases">
        <authorList>
            <person name="Nowell W R."/>
        </authorList>
    </citation>
    <scope>NUCLEOTIDE SEQUENCE</scope>
</reference>
<dbReference type="PANTHER" id="PTHR12697:SF5">
    <property type="entry name" value="DEOXYHYPUSINE HYDROXYLASE"/>
    <property type="match status" value="1"/>
</dbReference>
<protein>
    <submittedName>
        <fullName evidence="3">Uncharacterized protein</fullName>
    </submittedName>
</protein>
<feature type="repeat" description="HEAT" evidence="2">
    <location>
        <begin position="168"/>
        <end position="205"/>
    </location>
</feature>
<dbReference type="SUPFAM" id="SSF48371">
    <property type="entry name" value="ARM repeat"/>
    <property type="match status" value="1"/>
</dbReference>
<name>A0A818HH37_9BILA</name>
<dbReference type="Proteomes" id="UP000663872">
    <property type="component" value="Unassembled WGS sequence"/>
</dbReference>
<dbReference type="InterPro" id="IPR011989">
    <property type="entry name" value="ARM-like"/>
</dbReference>
<dbReference type="Pfam" id="PF13646">
    <property type="entry name" value="HEAT_2"/>
    <property type="match status" value="3"/>
</dbReference>